<feature type="disulfide bond" description="Redox-active" evidence="6">
    <location>
        <begin position="234"/>
        <end position="236"/>
    </location>
</feature>
<evidence type="ECO:0000256" key="3">
    <source>
        <dbReference type="ARBA" id="ARBA00023157"/>
    </source>
</evidence>
<evidence type="ECO:0000256" key="5">
    <source>
        <dbReference type="ARBA" id="ARBA00023284"/>
    </source>
</evidence>
<comment type="caution">
    <text evidence="7">The sequence shown here is derived from an EMBL/GenBank/DDBJ whole genome shotgun (WGS) entry which is preliminary data.</text>
</comment>
<dbReference type="Gene3D" id="1.10.287.480">
    <property type="entry name" value="helix hairpin bin"/>
    <property type="match status" value="1"/>
</dbReference>
<dbReference type="Gene3D" id="3.55.30.10">
    <property type="entry name" value="Hsp33 domain"/>
    <property type="match status" value="1"/>
</dbReference>
<dbReference type="SUPFAM" id="SSF64397">
    <property type="entry name" value="Hsp33 domain"/>
    <property type="match status" value="1"/>
</dbReference>
<accession>A0ABV7HKG5</accession>
<dbReference type="InterPro" id="IPR000397">
    <property type="entry name" value="Heat_shock_Hsp33"/>
</dbReference>
<comment type="similarity">
    <text evidence="6">Belongs to the HSP33 family.</text>
</comment>
<dbReference type="InterPro" id="IPR016153">
    <property type="entry name" value="Heat_shock_Hsp33_N"/>
</dbReference>
<organism evidence="7 8">
    <name type="scientific">Gilvimarinus japonicus</name>
    <dbReference type="NCBI Taxonomy" id="1796469"/>
    <lineage>
        <taxon>Bacteria</taxon>
        <taxon>Pseudomonadati</taxon>
        <taxon>Pseudomonadota</taxon>
        <taxon>Gammaproteobacteria</taxon>
        <taxon>Cellvibrionales</taxon>
        <taxon>Cellvibrionaceae</taxon>
        <taxon>Gilvimarinus</taxon>
    </lineage>
</organism>
<evidence type="ECO:0000256" key="2">
    <source>
        <dbReference type="ARBA" id="ARBA00022833"/>
    </source>
</evidence>
<dbReference type="RefSeq" id="WP_339616638.1">
    <property type="nucleotide sequence ID" value="NZ_AP031500.1"/>
</dbReference>
<dbReference type="PIRSF" id="PIRSF005261">
    <property type="entry name" value="Heat_shock_Hsp33"/>
    <property type="match status" value="1"/>
</dbReference>
<keyword evidence="2 6" id="KW-0862">Zinc</keyword>
<comment type="subcellular location">
    <subcellularLocation>
        <location evidence="6">Cytoplasm</location>
    </subcellularLocation>
</comment>
<dbReference type="EMBL" id="JBHRTL010000004">
    <property type="protein sequence ID" value="MFC3154368.1"/>
    <property type="molecule type" value="Genomic_DNA"/>
</dbReference>
<protein>
    <recommendedName>
        <fullName evidence="6">33 kDa chaperonin</fullName>
    </recommendedName>
    <alternativeName>
        <fullName evidence="6">Heat shock protein 33 homolog</fullName>
        <shortName evidence="6">HSP33</shortName>
    </alternativeName>
</protein>
<dbReference type="Proteomes" id="UP001595548">
    <property type="component" value="Unassembled WGS sequence"/>
</dbReference>
<dbReference type="Pfam" id="PF01430">
    <property type="entry name" value="HSP33"/>
    <property type="match status" value="1"/>
</dbReference>
<sequence>MISNDLLHRFIFDDCDIRGEIVTLGASYQEILAHNDYPKVVQALLGEFVAAVALLSSTLKFDGVVTLQARGEGALSLVMAECSHHNEIRAIVRPAPDGEIDAEAATLPDLLGGGVLAITLDPAKGERYQGVVPLEADDLAGCLEHYFRQSEQLETRFWLAADQDAASGLMLQALPQQLAASAEDNADQWRTAQALADTVSSDELRRVDHNQLLYRLFHEQSLRLFSPSAIHFACSCSRERSAEALKSLGQSDVEQLLIEKGEIEIDCQFCNQLYRYSAADIRALFGQETLH</sequence>
<dbReference type="NCBIfam" id="NF001033">
    <property type="entry name" value="PRK00114.1"/>
    <property type="match status" value="1"/>
</dbReference>
<comment type="PTM">
    <text evidence="6">Under oxidizing conditions two disulfide bonds are formed involving the reactive cysteines. Under reducing conditions zinc is bound to the reactive cysteines and the protein is inactive.</text>
</comment>
<reference evidence="8" key="1">
    <citation type="journal article" date="2019" name="Int. J. Syst. Evol. Microbiol.">
        <title>The Global Catalogue of Microorganisms (GCM) 10K type strain sequencing project: providing services to taxonomists for standard genome sequencing and annotation.</title>
        <authorList>
            <consortium name="The Broad Institute Genomics Platform"/>
            <consortium name="The Broad Institute Genome Sequencing Center for Infectious Disease"/>
            <person name="Wu L."/>
            <person name="Ma J."/>
        </authorList>
    </citation>
    <scope>NUCLEOTIDE SEQUENCE [LARGE SCALE GENOMIC DNA]</scope>
    <source>
        <strain evidence="8">KCTC 52141</strain>
    </source>
</reference>
<feature type="disulfide bond" description="Redox-active" evidence="6">
    <location>
        <begin position="267"/>
        <end position="270"/>
    </location>
</feature>
<proteinExistence type="inferred from homology"/>
<keyword evidence="5 6" id="KW-0676">Redox-active center</keyword>
<comment type="function">
    <text evidence="6">Redox regulated molecular chaperone. Protects both thermally unfolding and oxidatively damaged proteins from irreversible aggregation. Plays an important role in the bacterial defense system toward oxidative stress.</text>
</comment>
<keyword evidence="8" id="KW-1185">Reference proteome</keyword>
<keyword evidence="3 6" id="KW-1015">Disulfide bond</keyword>
<evidence type="ECO:0000256" key="4">
    <source>
        <dbReference type="ARBA" id="ARBA00023186"/>
    </source>
</evidence>
<dbReference type="SUPFAM" id="SSF118352">
    <property type="entry name" value="HSP33 redox switch-like"/>
    <property type="match status" value="1"/>
</dbReference>
<evidence type="ECO:0000256" key="6">
    <source>
        <dbReference type="HAMAP-Rule" id="MF_00117"/>
    </source>
</evidence>
<keyword evidence="1 6" id="KW-0963">Cytoplasm</keyword>
<evidence type="ECO:0000313" key="8">
    <source>
        <dbReference type="Proteomes" id="UP001595548"/>
    </source>
</evidence>
<dbReference type="Gene3D" id="3.90.1280.10">
    <property type="entry name" value="HSP33 redox switch-like"/>
    <property type="match status" value="1"/>
</dbReference>
<evidence type="ECO:0000256" key="1">
    <source>
        <dbReference type="ARBA" id="ARBA00022490"/>
    </source>
</evidence>
<name>A0ABV7HKG5_9GAMM</name>
<evidence type="ECO:0000313" key="7">
    <source>
        <dbReference type="EMBL" id="MFC3154368.1"/>
    </source>
</evidence>
<dbReference type="InterPro" id="IPR023212">
    <property type="entry name" value="Hsp33_helix_hairpin_bin_dom_sf"/>
</dbReference>
<dbReference type="CDD" id="cd00498">
    <property type="entry name" value="Hsp33"/>
    <property type="match status" value="1"/>
</dbReference>
<dbReference type="InterPro" id="IPR016154">
    <property type="entry name" value="Heat_shock_Hsp33_C"/>
</dbReference>
<dbReference type="HAMAP" id="MF_00117">
    <property type="entry name" value="HslO"/>
    <property type="match status" value="1"/>
</dbReference>
<gene>
    <name evidence="6 7" type="primary">hslO</name>
    <name evidence="7" type="ORF">ACFOEB_04065</name>
</gene>
<keyword evidence="4 6" id="KW-0143">Chaperone</keyword>
<dbReference type="PANTHER" id="PTHR30111">
    <property type="entry name" value="33 KDA CHAPERONIN"/>
    <property type="match status" value="1"/>
</dbReference>
<dbReference type="PANTHER" id="PTHR30111:SF1">
    <property type="entry name" value="33 KDA CHAPERONIN"/>
    <property type="match status" value="1"/>
</dbReference>